<dbReference type="EMBL" id="KZ451973">
    <property type="protein sequence ID" value="PKA56366.1"/>
    <property type="molecule type" value="Genomic_DNA"/>
</dbReference>
<evidence type="ECO:0000256" key="5">
    <source>
        <dbReference type="ARBA" id="ARBA00023163"/>
    </source>
</evidence>
<dbReference type="PANTHER" id="PTHR45675">
    <property type="entry name" value="MYB TRANSCRIPTION FACTOR-RELATED-RELATED"/>
    <property type="match status" value="1"/>
</dbReference>
<feature type="domain" description="Myb-like" evidence="9">
    <location>
        <begin position="7"/>
        <end position="59"/>
    </location>
</feature>
<keyword evidence="2" id="KW-0677">Repeat</keyword>
<dbReference type="InterPro" id="IPR009057">
    <property type="entry name" value="Homeodomain-like_sf"/>
</dbReference>
<dbReference type="Gene3D" id="1.10.10.60">
    <property type="entry name" value="Homeodomain-like"/>
    <property type="match status" value="2"/>
</dbReference>
<dbReference type="InterPro" id="IPR044676">
    <property type="entry name" value="EOBI/EOBII-like_plant"/>
</dbReference>
<feature type="compositionally biased region" description="Pro residues" evidence="8">
    <location>
        <begin position="337"/>
        <end position="347"/>
    </location>
</feature>
<evidence type="ECO:0000259" key="9">
    <source>
        <dbReference type="PROSITE" id="PS50090"/>
    </source>
</evidence>
<protein>
    <submittedName>
        <fullName evidence="11">Myb-related protein MYBAS2</fullName>
    </submittedName>
</protein>
<feature type="region of interest" description="Disordered" evidence="8">
    <location>
        <begin position="321"/>
        <end position="347"/>
    </location>
</feature>
<feature type="domain" description="Myb-like" evidence="9">
    <location>
        <begin position="60"/>
        <end position="110"/>
    </location>
</feature>
<dbReference type="SUPFAM" id="SSF46689">
    <property type="entry name" value="Homeodomain-like"/>
    <property type="match status" value="1"/>
</dbReference>
<dbReference type="AlphaFoldDB" id="A0A2I0ALN0"/>
<dbReference type="InterPro" id="IPR001005">
    <property type="entry name" value="SANT/Myb"/>
</dbReference>
<keyword evidence="4" id="KW-0238">DNA-binding</keyword>
<dbReference type="PROSITE" id="PS51294">
    <property type="entry name" value="HTH_MYB"/>
    <property type="match status" value="2"/>
</dbReference>
<evidence type="ECO:0000256" key="4">
    <source>
        <dbReference type="ARBA" id="ARBA00023125"/>
    </source>
</evidence>
<dbReference type="PANTHER" id="PTHR45675:SF7">
    <property type="entry name" value="TRANSCRIPTION FACTOR MYB48"/>
    <property type="match status" value="1"/>
</dbReference>
<evidence type="ECO:0000256" key="8">
    <source>
        <dbReference type="SAM" id="MobiDB-lite"/>
    </source>
</evidence>
<dbReference type="GO" id="GO:0043565">
    <property type="term" value="F:sequence-specific DNA binding"/>
    <property type="evidence" value="ECO:0007669"/>
    <property type="project" value="InterPro"/>
</dbReference>
<evidence type="ECO:0000313" key="12">
    <source>
        <dbReference type="Proteomes" id="UP000236161"/>
    </source>
</evidence>
<dbReference type="OrthoDB" id="2143914at2759"/>
<dbReference type="SMART" id="SM00717">
    <property type="entry name" value="SANT"/>
    <property type="match status" value="2"/>
</dbReference>
<dbReference type="FunFam" id="1.10.10.60:FF:000011">
    <property type="entry name" value="Myb transcription factor"/>
    <property type="match status" value="1"/>
</dbReference>
<dbReference type="FunFam" id="1.10.10.60:FF:000259">
    <property type="entry name" value="MYB transcription factor"/>
    <property type="match status" value="1"/>
</dbReference>
<proteinExistence type="predicted"/>
<sequence>MEAVIREERTRKGPWTEQEDLQLVCYVSLFGERRWDFIAKVSGLNRNGKSCRLRWVNYLHPGLKRCRITPPEELLILDLHSKWGNRWSRIARRLPGRTDNEIKNYWRTHTRKMAQERKRGASRSSSSSSWGSSCVASSRSKQLGVEEPAAAGKEKDEGYWSSLMAAGTGEDGEEAIKVFPMDQIWNEMVTSDSNCSTTDGLSFQQYCRDHEACSMPPPPCDPPPLASSPLWDYCAESLWKMEEGDDYEFNPESFYGAGPVNGSDSGRVDSDPDPNSYMSDQVSNLGQTSATRVRSTIVHDDPGSPLATLMQIKDSRALASANPQWNRCYQGGKSSPPVLPAPPVADS</sequence>
<comment type="function">
    <text evidence="7">Transcription factor.</text>
</comment>
<evidence type="ECO:0000256" key="7">
    <source>
        <dbReference type="ARBA" id="ARBA00057804"/>
    </source>
</evidence>
<feature type="region of interest" description="Disordered" evidence="8">
    <location>
        <begin position="250"/>
        <end position="277"/>
    </location>
</feature>
<evidence type="ECO:0000313" key="11">
    <source>
        <dbReference type="EMBL" id="PKA56366.1"/>
    </source>
</evidence>
<name>A0A2I0ALN0_9ASPA</name>
<dbReference type="PROSITE" id="PS50090">
    <property type="entry name" value="MYB_LIKE"/>
    <property type="match status" value="2"/>
</dbReference>
<reference evidence="11 12" key="1">
    <citation type="journal article" date="2017" name="Nature">
        <title>The Apostasia genome and the evolution of orchids.</title>
        <authorList>
            <person name="Zhang G.Q."/>
            <person name="Liu K.W."/>
            <person name="Li Z."/>
            <person name="Lohaus R."/>
            <person name="Hsiao Y.Y."/>
            <person name="Niu S.C."/>
            <person name="Wang J.Y."/>
            <person name="Lin Y.C."/>
            <person name="Xu Q."/>
            <person name="Chen L.J."/>
            <person name="Yoshida K."/>
            <person name="Fujiwara S."/>
            <person name="Wang Z.W."/>
            <person name="Zhang Y.Q."/>
            <person name="Mitsuda N."/>
            <person name="Wang M."/>
            <person name="Liu G.H."/>
            <person name="Pecoraro L."/>
            <person name="Huang H.X."/>
            <person name="Xiao X.J."/>
            <person name="Lin M."/>
            <person name="Wu X.Y."/>
            <person name="Wu W.L."/>
            <person name="Chen Y.Y."/>
            <person name="Chang S.B."/>
            <person name="Sakamoto S."/>
            <person name="Ohme-Takagi M."/>
            <person name="Yagi M."/>
            <person name="Zeng S.J."/>
            <person name="Shen C.Y."/>
            <person name="Yeh C.M."/>
            <person name="Luo Y.B."/>
            <person name="Tsai W.C."/>
            <person name="Van de Peer Y."/>
            <person name="Liu Z.J."/>
        </authorList>
    </citation>
    <scope>NUCLEOTIDE SEQUENCE [LARGE SCALE GENOMIC DNA]</scope>
    <source>
        <strain evidence="12">cv. Shenzhen</strain>
        <tissue evidence="11">Stem</tissue>
    </source>
</reference>
<dbReference type="GO" id="GO:0003700">
    <property type="term" value="F:DNA-binding transcription factor activity"/>
    <property type="evidence" value="ECO:0007669"/>
    <property type="project" value="InterPro"/>
</dbReference>
<feature type="domain" description="HTH myb-type" evidence="10">
    <location>
        <begin position="64"/>
        <end position="114"/>
    </location>
</feature>
<evidence type="ECO:0000256" key="6">
    <source>
        <dbReference type="ARBA" id="ARBA00023242"/>
    </source>
</evidence>
<evidence type="ECO:0000256" key="2">
    <source>
        <dbReference type="ARBA" id="ARBA00022737"/>
    </source>
</evidence>
<evidence type="ECO:0000256" key="1">
    <source>
        <dbReference type="ARBA" id="ARBA00004123"/>
    </source>
</evidence>
<feature type="region of interest" description="Disordered" evidence="8">
    <location>
        <begin position="108"/>
        <end position="134"/>
    </location>
</feature>
<dbReference type="Proteomes" id="UP000236161">
    <property type="component" value="Unassembled WGS sequence"/>
</dbReference>
<organism evidence="11 12">
    <name type="scientific">Apostasia shenzhenica</name>
    <dbReference type="NCBI Taxonomy" id="1088818"/>
    <lineage>
        <taxon>Eukaryota</taxon>
        <taxon>Viridiplantae</taxon>
        <taxon>Streptophyta</taxon>
        <taxon>Embryophyta</taxon>
        <taxon>Tracheophyta</taxon>
        <taxon>Spermatophyta</taxon>
        <taxon>Magnoliopsida</taxon>
        <taxon>Liliopsida</taxon>
        <taxon>Asparagales</taxon>
        <taxon>Orchidaceae</taxon>
        <taxon>Apostasioideae</taxon>
        <taxon>Apostasia</taxon>
    </lineage>
</organism>
<dbReference type="InterPro" id="IPR017930">
    <property type="entry name" value="Myb_dom"/>
</dbReference>
<feature type="domain" description="HTH myb-type" evidence="10">
    <location>
        <begin position="7"/>
        <end position="63"/>
    </location>
</feature>
<comment type="subcellular location">
    <subcellularLocation>
        <location evidence="1">Nucleus</location>
    </subcellularLocation>
</comment>
<keyword evidence="3" id="KW-0805">Transcription regulation</keyword>
<gene>
    <name evidence="11" type="primary">MYBAS2</name>
    <name evidence="11" type="ORF">AXF42_Ash014869</name>
</gene>
<evidence type="ECO:0000259" key="10">
    <source>
        <dbReference type="PROSITE" id="PS51294"/>
    </source>
</evidence>
<evidence type="ECO:0000256" key="3">
    <source>
        <dbReference type="ARBA" id="ARBA00023015"/>
    </source>
</evidence>
<dbReference type="Pfam" id="PF00249">
    <property type="entry name" value="Myb_DNA-binding"/>
    <property type="match status" value="2"/>
</dbReference>
<keyword evidence="5" id="KW-0804">Transcription</keyword>
<accession>A0A2I0ALN0</accession>
<dbReference type="GO" id="GO:0005634">
    <property type="term" value="C:nucleus"/>
    <property type="evidence" value="ECO:0007669"/>
    <property type="project" value="UniProtKB-SubCell"/>
</dbReference>
<feature type="compositionally biased region" description="Low complexity" evidence="8">
    <location>
        <begin position="122"/>
        <end position="134"/>
    </location>
</feature>
<keyword evidence="12" id="KW-1185">Reference proteome</keyword>
<keyword evidence="6" id="KW-0539">Nucleus</keyword>
<dbReference type="CDD" id="cd00167">
    <property type="entry name" value="SANT"/>
    <property type="match status" value="2"/>
</dbReference>